<evidence type="ECO:0000313" key="7">
    <source>
        <dbReference type="EMBL" id="GAT16795.1"/>
    </source>
</evidence>
<proteinExistence type="predicted"/>
<accession>A0A117ING6</accession>
<evidence type="ECO:0000256" key="1">
    <source>
        <dbReference type="ARBA" id="ARBA00022475"/>
    </source>
</evidence>
<keyword evidence="6" id="KW-1133">Transmembrane helix</keyword>
<feature type="transmembrane region" description="Helical" evidence="6">
    <location>
        <begin position="12"/>
        <end position="32"/>
    </location>
</feature>
<keyword evidence="6" id="KW-0812">Transmembrane</keyword>
<dbReference type="Pfam" id="PF14041">
    <property type="entry name" value="Lipoprotein_21"/>
    <property type="match status" value="1"/>
</dbReference>
<sequence>MRRVRARVAPSGPVSLVIGLIIGLVAGCGWSPPSSQPPPPDTCTPTDGPAPDTVAAAIDQLPRVDGQPWRETARGHTHNCRLYWVQVMPITGQDRDTPQQVLFFDRNSPIGTATPDPRPYLLVLNSGPETVTVQYQWRQGDDEPCCPTGIGTVRFQIDDDGRLRALDPIPGP</sequence>
<dbReference type="PROSITE" id="PS51257">
    <property type="entry name" value="PROKAR_LIPOPROTEIN"/>
    <property type="match status" value="1"/>
</dbReference>
<evidence type="ECO:0000256" key="3">
    <source>
        <dbReference type="ARBA" id="ARBA00023136"/>
    </source>
</evidence>
<evidence type="ECO:0000256" key="2">
    <source>
        <dbReference type="ARBA" id="ARBA00022729"/>
    </source>
</evidence>
<dbReference type="OrthoDB" id="4427395at2"/>
<keyword evidence="1" id="KW-1003">Cell membrane</keyword>
<name>A0A117ING6_MYCTH</name>
<keyword evidence="3 6" id="KW-0472">Membrane</keyword>
<protein>
    <submittedName>
        <fullName evidence="7">Protein LppP</fullName>
    </submittedName>
</protein>
<gene>
    <name evidence="7" type="ORF">RMCT_3764</name>
</gene>
<evidence type="ECO:0000256" key="6">
    <source>
        <dbReference type="SAM" id="Phobius"/>
    </source>
</evidence>
<dbReference type="AlphaFoldDB" id="A0A117ING6"/>
<dbReference type="RefSeq" id="WP_110844393.1">
    <property type="nucleotide sequence ID" value="NZ_BCTB01000049.1"/>
</dbReference>
<organism evidence="7 8">
    <name type="scientific">Mycolicibacterium thermoresistibile</name>
    <name type="common">Mycobacterium thermoresistibile</name>
    <dbReference type="NCBI Taxonomy" id="1797"/>
    <lineage>
        <taxon>Bacteria</taxon>
        <taxon>Bacillati</taxon>
        <taxon>Actinomycetota</taxon>
        <taxon>Actinomycetes</taxon>
        <taxon>Mycobacteriales</taxon>
        <taxon>Mycobacteriaceae</taxon>
        <taxon>Mycolicibacterium</taxon>
    </lineage>
</organism>
<comment type="caution">
    <text evidence="7">The sequence shown here is derived from an EMBL/GenBank/DDBJ whole genome shotgun (WGS) entry which is preliminary data.</text>
</comment>
<evidence type="ECO:0000256" key="5">
    <source>
        <dbReference type="ARBA" id="ARBA00023288"/>
    </source>
</evidence>
<evidence type="ECO:0000313" key="8">
    <source>
        <dbReference type="Proteomes" id="UP000069654"/>
    </source>
</evidence>
<dbReference type="InterPro" id="IPR025971">
    <property type="entry name" value="LppP/LprE"/>
</dbReference>
<dbReference type="Proteomes" id="UP000069654">
    <property type="component" value="Unassembled WGS sequence"/>
</dbReference>
<reference evidence="8" key="2">
    <citation type="submission" date="2016-02" db="EMBL/GenBank/DDBJ databases">
        <title>Draft genome sequence of five rapidly growing Mycobacterium species.</title>
        <authorList>
            <person name="Katahira K."/>
            <person name="Gotou Y."/>
            <person name="Iida K."/>
            <person name="Ogura Y."/>
            <person name="Hayashi T."/>
        </authorList>
    </citation>
    <scope>NUCLEOTIDE SEQUENCE [LARGE SCALE GENOMIC DNA]</scope>
    <source>
        <strain evidence="8">JCM6362</strain>
    </source>
</reference>
<keyword evidence="2" id="KW-0732">Signal</keyword>
<reference evidence="7 8" key="1">
    <citation type="journal article" date="2016" name="Genome Announc.">
        <title>Draft Genome Sequences of Five Rapidly Growing Mycobacterium Species, M. thermoresistibile, M. fortuitum subsp. acetamidolyticum, M. canariasense, M. brisbanense, and M. novocastrense.</title>
        <authorList>
            <person name="Katahira K."/>
            <person name="Ogura Y."/>
            <person name="Gotoh Y."/>
            <person name="Hayashi T."/>
        </authorList>
    </citation>
    <scope>NUCLEOTIDE SEQUENCE [LARGE SCALE GENOMIC DNA]</scope>
    <source>
        <strain evidence="7 8">JCM6362</strain>
    </source>
</reference>
<evidence type="ECO:0000256" key="4">
    <source>
        <dbReference type="ARBA" id="ARBA00023139"/>
    </source>
</evidence>
<dbReference type="EMBL" id="BCTB01000049">
    <property type="protein sequence ID" value="GAT16795.1"/>
    <property type="molecule type" value="Genomic_DNA"/>
</dbReference>
<keyword evidence="5" id="KW-0449">Lipoprotein</keyword>
<keyword evidence="4" id="KW-0564">Palmitate</keyword>